<evidence type="ECO:0000313" key="2">
    <source>
        <dbReference type="Proteomes" id="UP001164539"/>
    </source>
</evidence>
<name>A0ACC1XJD6_MELAZ</name>
<organism evidence="1 2">
    <name type="scientific">Melia azedarach</name>
    <name type="common">Chinaberry tree</name>
    <dbReference type="NCBI Taxonomy" id="155640"/>
    <lineage>
        <taxon>Eukaryota</taxon>
        <taxon>Viridiplantae</taxon>
        <taxon>Streptophyta</taxon>
        <taxon>Embryophyta</taxon>
        <taxon>Tracheophyta</taxon>
        <taxon>Spermatophyta</taxon>
        <taxon>Magnoliopsida</taxon>
        <taxon>eudicotyledons</taxon>
        <taxon>Gunneridae</taxon>
        <taxon>Pentapetalae</taxon>
        <taxon>rosids</taxon>
        <taxon>malvids</taxon>
        <taxon>Sapindales</taxon>
        <taxon>Meliaceae</taxon>
        <taxon>Melia</taxon>
    </lineage>
</organism>
<gene>
    <name evidence="1" type="ORF">OWV82_017530</name>
</gene>
<evidence type="ECO:0000313" key="1">
    <source>
        <dbReference type="EMBL" id="KAJ4711521.1"/>
    </source>
</evidence>
<comment type="caution">
    <text evidence="1">The sequence shown here is derived from an EMBL/GenBank/DDBJ whole genome shotgun (WGS) entry which is preliminary data.</text>
</comment>
<dbReference type="Proteomes" id="UP001164539">
    <property type="component" value="Chromosome 9"/>
</dbReference>
<protein>
    <submittedName>
        <fullName evidence="1">Plant calmodulin-binding protein-related, putative isoform 1</fullName>
    </submittedName>
</protein>
<reference evidence="1 2" key="1">
    <citation type="journal article" date="2023" name="Science">
        <title>Complex scaffold remodeling in plant triterpene biosynthesis.</title>
        <authorList>
            <person name="De La Pena R."/>
            <person name="Hodgson H."/>
            <person name="Liu J.C."/>
            <person name="Stephenson M.J."/>
            <person name="Martin A.C."/>
            <person name="Owen C."/>
            <person name="Harkess A."/>
            <person name="Leebens-Mack J."/>
            <person name="Jimenez L.E."/>
            <person name="Osbourn A."/>
            <person name="Sattely E.S."/>
        </authorList>
    </citation>
    <scope>NUCLEOTIDE SEQUENCE [LARGE SCALE GENOMIC DNA]</scope>
    <source>
        <strain evidence="2">cv. JPN11</strain>
        <tissue evidence="1">Leaf</tissue>
    </source>
</reference>
<proteinExistence type="predicted"/>
<sequence>MVQRKVPNKLGIQVDHVKSEKLLASLKPSFSHQYQDGKTRGPEMKKKMKKSRSIKLTDIESLRSSTLKKTISQPGKPPPLNVLTAAAVTPQKQSPARIADGSPNYMKSTSSSEARKESLQVSSSRYSQTGSDCKNLSRRSSNNSKLSSGASSKPARSSTKSSSLKLVRTLTKTPSFKPVRPGTKKCSRVVICADMNAQRGTCSSTLKDSKFPAYLTLNPGATEAEGTSAVKVCPYTFCSLNGHHHTPLPPLKCFLSTRRRLLKTQKSMKLEALSPRRVEPVAETDAGKMIFYDKPGFEDGELDNSPRSPLIREGGMDFFIEIYAKNKEHSNNDQIAENLSDESPHSEIDFENAEQYSDITPLGVDITEGFLEEETVEDPDKGYSNEGLSGNCYSGSDLEDGSNASSEENDGTSEVSDMEWEEGQFPILEADAVANDLIKDDDESDLDDGCLSEIVNLDLHVEPVSKSDNIVINCSEKILVDEIFEEDSACCETQQGDSDSEMNDAEQNLEIVESHQVYYSDQESSTEEAETDSIGVIITSAWTEEPTVSIEEIRKKNGIVKAENETNEISPQFGDVETLNDRSKDISLQDDELTMLLQNQISGSFQNSDETDEDYNGSQESEDSKADKKVATSEFGMEHGISNNEAEEQMEEKAQVVVTKKSIGVQVPDDLFELYEDDHNIINPCQLEDSTENINSSQDIVDEKKIPSAESQEHPLQAEYDSIDVAENQTNLEKDEFTNLNVPSSMDSEEQSHLRMNRISLAESGIGGVEKVEVEDSTQSDETETLAMTDCKTIPEIESTALPSKNMSNQEVSSSSSNQKWGVRSKRAVNDEEELRNFNPREPNFLPIVPDPDAEKVDLKHQMMDERKNSEEWMVDYALRQAVTKLGPARKRKVALLVEAFETVIPVPKCETRIRHSSGAFAPARPIQACS</sequence>
<keyword evidence="2" id="KW-1185">Reference proteome</keyword>
<accession>A0ACC1XJD6</accession>
<dbReference type="EMBL" id="CM051402">
    <property type="protein sequence ID" value="KAJ4711521.1"/>
    <property type="molecule type" value="Genomic_DNA"/>
</dbReference>